<gene>
    <name evidence="2" type="ORF">FGF67_11745</name>
</gene>
<dbReference type="Gene3D" id="3.90.550.10">
    <property type="entry name" value="Spore Coat Polysaccharide Biosynthesis Protein SpsA, Chain A"/>
    <property type="match status" value="1"/>
</dbReference>
<evidence type="ECO:0000313" key="2">
    <source>
        <dbReference type="EMBL" id="TNJ43579.1"/>
    </source>
</evidence>
<reference evidence="2 3" key="1">
    <citation type="submission" date="2019-05" db="EMBL/GenBank/DDBJ databases">
        <title>Tamlana fucoidanivorans sp. nov., isolated from the surface of algae collected from Fujian province in China.</title>
        <authorList>
            <person name="Li J."/>
        </authorList>
    </citation>
    <scope>NUCLEOTIDE SEQUENCE [LARGE SCALE GENOMIC DNA]</scope>
    <source>
        <strain evidence="2 3">CW2-9</strain>
    </source>
</reference>
<proteinExistence type="predicted"/>
<dbReference type="OrthoDB" id="6307329at2"/>
<organism evidence="2 3">
    <name type="scientific">Allotamlana fucoidanivorans</name>
    <dbReference type="NCBI Taxonomy" id="2583814"/>
    <lineage>
        <taxon>Bacteria</taxon>
        <taxon>Pseudomonadati</taxon>
        <taxon>Bacteroidota</taxon>
        <taxon>Flavobacteriia</taxon>
        <taxon>Flavobacteriales</taxon>
        <taxon>Flavobacteriaceae</taxon>
        <taxon>Allotamlana</taxon>
    </lineage>
</organism>
<name>A0A5C4SKA0_9FLAO</name>
<dbReference type="RefSeq" id="WP_139697943.1">
    <property type="nucleotide sequence ID" value="NZ_CP074074.1"/>
</dbReference>
<keyword evidence="2" id="KW-0808">Transferase</keyword>
<dbReference type="InterPro" id="IPR050834">
    <property type="entry name" value="Glycosyltransf_2"/>
</dbReference>
<dbReference type="Proteomes" id="UP000308713">
    <property type="component" value="Unassembled WGS sequence"/>
</dbReference>
<dbReference type="Pfam" id="PF00535">
    <property type="entry name" value="Glycos_transf_2"/>
    <property type="match status" value="1"/>
</dbReference>
<dbReference type="PANTHER" id="PTHR43685:SF2">
    <property type="entry name" value="GLYCOSYLTRANSFERASE 2-LIKE DOMAIN-CONTAINING PROTEIN"/>
    <property type="match status" value="1"/>
</dbReference>
<sequence>MSTNPFFSVVIPLYNKEDYIKDTLNSVINQTFKDFEIIIINDGSTDNSLKIAKATLLDCINHTIIEQKNQGLSSSRNNGILKSMGNVIALLDADDLWHNTFLETIYKLYNNFPEATIYGTDYQEKYSNKNIIDSKKNLNNKLKNRDFLVNDFFKANLHQSIVCQSSIAFKKSILEQPVFNPSISYAEDVDFYLKYFTKYKLAYAYQTKATILTNVPNQITQLGIKGKTLPNLDYYEKYYSNNKSLKVYLDFKRYMYGILYKLENDKDNFKLVTKHLDLKNLTYKQRFLITSPLFIIKLIRLIKMLFLKLNIRLTTFKN</sequence>
<protein>
    <submittedName>
        <fullName evidence="2">Glycosyltransferase family 2 protein</fullName>
    </submittedName>
</protein>
<dbReference type="InterPro" id="IPR029044">
    <property type="entry name" value="Nucleotide-diphossugar_trans"/>
</dbReference>
<evidence type="ECO:0000313" key="3">
    <source>
        <dbReference type="Proteomes" id="UP000308713"/>
    </source>
</evidence>
<dbReference type="InterPro" id="IPR001173">
    <property type="entry name" value="Glyco_trans_2-like"/>
</dbReference>
<dbReference type="AlphaFoldDB" id="A0A5C4SKA0"/>
<keyword evidence="3" id="KW-1185">Reference proteome</keyword>
<dbReference type="SUPFAM" id="SSF53448">
    <property type="entry name" value="Nucleotide-diphospho-sugar transferases"/>
    <property type="match status" value="1"/>
</dbReference>
<dbReference type="GO" id="GO:0016740">
    <property type="term" value="F:transferase activity"/>
    <property type="evidence" value="ECO:0007669"/>
    <property type="project" value="UniProtKB-KW"/>
</dbReference>
<feature type="domain" description="Glycosyltransferase 2-like" evidence="1">
    <location>
        <begin position="8"/>
        <end position="175"/>
    </location>
</feature>
<accession>A0A5C4SKA0</accession>
<dbReference type="PANTHER" id="PTHR43685">
    <property type="entry name" value="GLYCOSYLTRANSFERASE"/>
    <property type="match status" value="1"/>
</dbReference>
<dbReference type="EMBL" id="VDCS01000010">
    <property type="protein sequence ID" value="TNJ43579.1"/>
    <property type="molecule type" value="Genomic_DNA"/>
</dbReference>
<evidence type="ECO:0000259" key="1">
    <source>
        <dbReference type="Pfam" id="PF00535"/>
    </source>
</evidence>
<dbReference type="CDD" id="cd00761">
    <property type="entry name" value="Glyco_tranf_GTA_type"/>
    <property type="match status" value="1"/>
</dbReference>
<comment type="caution">
    <text evidence="2">The sequence shown here is derived from an EMBL/GenBank/DDBJ whole genome shotgun (WGS) entry which is preliminary data.</text>
</comment>